<gene>
    <name evidence="1" type="ORF">FHK98_08980</name>
</gene>
<evidence type="ECO:0000313" key="2">
    <source>
        <dbReference type="Proteomes" id="UP000538075"/>
    </source>
</evidence>
<dbReference type="AlphaFoldDB" id="A0A838WUE6"/>
<comment type="caution">
    <text evidence="1">The sequence shown here is derived from an EMBL/GenBank/DDBJ whole genome shotgun (WGS) entry which is preliminary data.</text>
</comment>
<feature type="non-terminal residue" evidence="1">
    <location>
        <position position="110"/>
    </location>
</feature>
<evidence type="ECO:0000313" key="1">
    <source>
        <dbReference type="EMBL" id="MBA4465759.1"/>
    </source>
</evidence>
<proteinExistence type="predicted"/>
<reference evidence="1 2" key="1">
    <citation type="journal article" date="2020" name="J. Appl. Phycol.">
        <title>Morphological changes and genome evolution in Raphidiopsis raciborskii CS-506 after 23 years in culture.</title>
        <authorList>
            <person name="Willis A."/>
            <person name="Bent S.J."/>
            <person name="Jameson I.D."/>
        </authorList>
    </citation>
    <scope>NUCLEOTIDE SEQUENCE [LARGE SCALE GENOMIC DNA]</scope>
    <source>
        <strain evidence="1 2">CS-506_A</strain>
    </source>
</reference>
<dbReference type="PROSITE" id="PS51257">
    <property type="entry name" value="PROKAR_LIPOPROTEIN"/>
    <property type="match status" value="1"/>
</dbReference>
<protein>
    <submittedName>
        <fullName evidence="1">Uncharacterized protein</fullName>
    </submittedName>
</protein>
<organism evidence="1 2">
    <name type="scientific">Cylindrospermopsis raciborskii CS-506_A</name>
    <dbReference type="NCBI Taxonomy" id="2585140"/>
    <lineage>
        <taxon>Bacteria</taxon>
        <taxon>Bacillati</taxon>
        <taxon>Cyanobacteriota</taxon>
        <taxon>Cyanophyceae</taxon>
        <taxon>Nostocales</taxon>
        <taxon>Aphanizomenonaceae</taxon>
        <taxon>Cylindrospermopsis</taxon>
    </lineage>
</organism>
<name>A0A838WUE6_9CYAN</name>
<dbReference type="Proteomes" id="UP000538075">
    <property type="component" value="Unassembled WGS sequence"/>
</dbReference>
<dbReference type="EMBL" id="VDFG01000580">
    <property type="protein sequence ID" value="MBA4465759.1"/>
    <property type="molecule type" value="Genomic_DNA"/>
</dbReference>
<accession>A0A838WUE6</accession>
<sequence>MIHKVYFRKGLIMLLLSLFIVACNKEEELKCEIAHTPVENTNTSKSNNLSVSIYLDGSGSMLGYVKSGETNYGKTLRSIRNVFELSDKLPVEYYRIGSPMQKITSSEYYN</sequence>